<dbReference type="Proteomes" id="UP000646833">
    <property type="component" value="Unassembled WGS sequence"/>
</dbReference>
<reference evidence="2" key="2">
    <citation type="submission" date="2020-09" db="EMBL/GenBank/DDBJ databases">
        <authorList>
            <person name="Sun Q."/>
            <person name="Sedlacek I."/>
        </authorList>
    </citation>
    <scope>NUCLEOTIDE SEQUENCE</scope>
    <source>
        <strain evidence="2">CCM 7217</strain>
    </source>
</reference>
<dbReference type="PROSITE" id="PS51318">
    <property type="entry name" value="TAT"/>
    <property type="match status" value="1"/>
</dbReference>
<dbReference type="InterPro" id="IPR006311">
    <property type="entry name" value="TAT_signal"/>
</dbReference>
<proteinExistence type="predicted"/>
<feature type="region of interest" description="Disordered" evidence="1">
    <location>
        <begin position="33"/>
        <end position="60"/>
    </location>
</feature>
<evidence type="ECO:0000313" key="3">
    <source>
        <dbReference type="Proteomes" id="UP000646833"/>
    </source>
</evidence>
<organism evidence="2 3">
    <name type="scientific">Haloferax sulfurifontis</name>
    <dbReference type="NCBI Taxonomy" id="255616"/>
    <lineage>
        <taxon>Archaea</taxon>
        <taxon>Methanobacteriati</taxon>
        <taxon>Methanobacteriota</taxon>
        <taxon>Stenosarchaea group</taxon>
        <taxon>Halobacteria</taxon>
        <taxon>Halobacteriales</taxon>
        <taxon>Haloferacaceae</taxon>
        <taxon>Haloferax</taxon>
    </lineage>
</organism>
<reference evidence="2" key="1">
    <citation type="journal article" date="2014" name="Int. J. Syst. Evol. Microbiol.">
        <title>Complete genome sequence of Corynebacterium casei LMG S-19264T (=DSM 44701T), isolated from a smear-ripened cheese.</title>
        <authorList>
            <consortium name="US DOE Joint Genome Institute (JGI-PGF)"/>
            <person name="Walter F."/>
            <person name="Albersmeier A."/>
            <person name="Kalinowski J."/>
            <person name="Ruckert C."/>
        </authorList>
    </citation>
    <scope>NUCLEOTIDE SEQUENCE</scope>
    <source>
        <strain evidence="2">CCM 7217</strain>
    </source>
</reference>
<evidence type="ECO:0000313" key="2">
    <source>
        <dbReference type="EMBL" id="GGC69498.1"/>
    </source>
</evidence>
<gene>
    <name evidence="2" type="ORF">GCM10007209_34410</name>
</gene>
<dbReference type="EMBL" id="BMCI01000007">
    <property type="protein sequence ID" value="GGC69498.1"/>
    <property type="molecule type" value="Genomic_DNA"/>
</dbReference>
<comment type="caution">
    <text evidence="2">The sequence shown here is derived from an EMBL/GenBank/DDBJ whole genome shotgun (WGS) entry which is preliminary data.</text>
</comment>
<sequence>MAANAEPMPSSRRRFVRTITAGGILTALAGCTSDLEPSTATPLPEPESNPAPAAGDPITVSRDYRASSKYDYYPETAEVRRRTGYRKHVNESGTTKEPMYEREPASSWVTRVGGSVAGTEALTTVRERLGVGSFDNVSPGIGYLDGDVRRVTFAYEVWPNRSGETRTPSVEFETLVSAVPRTVTANLRFEAATLSGTFHPVVEFRQTYRS</sequence>
<name>A0A830DXQ8_9EURY</name>
<protein>
    <submittedName>
        <fullName evidence="2">Uncharacterized protein</fullName>
    </submittedName>
</protein>
<accession>A0A830DXQ8</accession>
<dbReference type="AlphaFoldDB" id="A0A830DXQ8"/>
<evidence type="ECO:0000256" key="1">
    <source>
        <dbReference type="SAM" id="MobiDB-lite"/>
    </source>
</evidence>